<protein>
    <submittedName>
        <fullName evidence="1">NRDE family protein</fullName>
    </submittedName>
</protein>
<dbReference type="Pfam" id="PF05742">
    <property type="entry name" value="TANGO2"/>
    <property type="match status" value="1"/>
</dbReference>
<dbReference type="PANTHER" id="PTHR17985">
    <property type="entry name" value="SER/THR-RICH PROTEIN T10 IN DGCR REGION"/>
    <property type="match status" value="1"/>
</dbReference>
<comment type="caution">
    <text evidence="1">The sequence shown here is derived from an EMBL/GenBank/DDBJ whole genome shotgun (WGS) entry which is preliminary data.</text>
</comment>
<dbReference type="PANTHER" id="PTHR17985:SF8">
    <property type="entry name" value="TRANSPORT AND GOLGI ORGANIZATION PROTEIN 2 HOMOLOG"/>
    <property type="match status" value="1"/>
</dbReference>
<dbReference type="AlphaFoldDB" id="A0A538T2F6"/>
<accession>A0A538T2F6</accession>
<reference evidence="1 2" key="1">
    <citation type="journal article" date="2019" name="Nat. Microbiol.">
        <title>Mediterranean grassland soil C-N compound turnover is dependent on rainfall and depth, and is mediated by genomically divergent microorganisms.</title>
        <authorList>
            <person name="Diamond S."/>
            <person name="Andeer P.F."/>
            <person name="Li Z."/>
            <person name="Crits-Christoph A."/>
            <person name="Burstein D."/>
            <person name="Anantharaman K."/>
            <person name="Lane K.R."/>
            <person name="Thomas B.C."/>
            <person name="Pan C."/>
            <person name="Northen T.R."/>
            <person name="Banfield J.F."/>
        </authorList>
    </citation>
    <scope>NUCLEOTIDE SEQUENCE [LARGE SCALE GENOMIC DNA]</scope>
    <source>
        <strain evidence="1">WS_2</strain>
    </source>
</reference>
<evidence type="ECO:0000313" key="1">
    <source>
        <dbReference type="EMBL" id="TMQ57825.1"/>
    </source>
</evidence>
<organism evidence="1 2">
    <name type="scientific">Eiseniibacteriota bacterium</name>
    <dbReference type="NCBI Taxonomy" id="2212470"/>
    <lineage>
        <taxon>Bacteria</taxon>
        <taxon>Candidatus Eiseniibacteriota</taxon>
    </lineage>
</organism>
<name>A0A538T2F6_UNCEI</name>
<dbReference type="InterPro" id="IPR008551">
    <property type="entry name" value="TANGO2"/>
</dbReference>
<gene>
    <name evidence="1" type="ORF">E6K72_03270</name>
</gene>
<evidence type="ECO:0000313" key="2">
    <source>
        <dbReference type="Proteomes" id="UP000317716"/>
    </source>
</evidence>
<dbReference type="Proteomes" id="UP000317716">
    <property type="component" value="Unassembled WGS sequence"/>
</dbReference>
<sequence>MLQFRAVCTLILGLDTVGRGSVILAANRDEDPARPSAPPAVLSEAPRVVGGRDLLKGGTWLALRGRQAAVAMLNRRAAPGAEGTGRRSRGLLALEVAAAGDGTPDAALRFAREAAGGGEFAPFSLLFASPEGCWLLANDGARARDAVRIAPGWHAITHADLDDASEPRTRWIKNRLAGFSPGSSAEAERFLLDLLRAHGDEARASGEPAPPVCLHSGRMRTVSSSIVFLSGSAARYVHIEGRPCIGAAIDCSHLLGARSTAPADRP</sequence>
<proteinExistence type="predicted"/>
<dbReference type="EMBL" id="VBOS01000103">
    <property type="protein sequence ID" value="TMQ57825.1"/>
    <property type="molecule type" value="Genomic_DNA"/>
</dbReference>